<proteinExistence type="inferred from homology"/>
<organism evidence="8 9">
    <name type="scientific">Nelumbo nucifera</name>
    <name type="common">Sacred lotus</name>
    <dbReference type="NCBI Taxonomy" id="4432"/>
    <lineage>
        <taxon>Eukaryota</taxon>
        <taxon>Viridiplantae</taxon>
        <taxon>Streptophyta</taxon>
        <taxon>Embryophyta</taxon>
        <taxon>Tracheophyta</taxon>
        <taxon>Spermatophyta</taxon>
        <taxon>Magnoliopsida</taxon>
        <taxon>Proteales</taxon>
        <taxon>Nelumbonaceae</taxon>
        <taxon>Nelumbo</taxon>
    </lineage>
</organism>
<protein>
    <submittedName>
        <fullName evidence="9">Transmembrane emp24 domain-containing protein p24delta3-like</fullName>
    </submittedName>
</protein>
<dbReference type="SMART" id="SM01190">
    <property type="entry name" value="EMP24_GP25L"/>
    <property type="match status" value="1"/>
</dbReference>
<dbReference type="GO" id="GO:0007030">
    <property type="term" value="P:Golgi organization"/>
    <property type="evidence" value="ECO:0000318"/>
    <property type="project" value="GO_Central"/>
</dbReference>
<dbReference type="GO" id="GO:0016020">
    <property type="term" value="C:membrane"/>
    <property type="evidence" value="ECO:0007669"/>
    <property type="project" value="UniProtKB-SubCell"/>
</dbReference>
<dbReference type="GO" id="GO:0005794">
    <property type="term" value="C:Golgi apparatus"/>
    <property type="evidence" value="ECO:0000318"/>
    <property type="project" value="GO_Central"/>
</dbReference>
<name>A0A1U8B1A3_NELNU</name>
<dbReference type="KEGG" id="nnu:104608568"/>
<evidence type="ECO:0000256" key="1">
    <source>
        <dbReference type="ARBA" id="ARBA00004479"/>
    </source>
</evidence>
<dbReference type="AlphaFoldDB" id="A0A1U8B1A3"/>
<evidence type="ECO:0000256" key="7">
    <source>
        <dbReference type="RuleBase" id="RU003827"/>
    </source>
</evidence>
<dbReference type="OMA" id="KNLHQME"/>
<evidence type="ECO:0000256" key="4">
    <source>
        <dbReference type="ARBA" id="ARBA00022729"/>
    </source>
</evidence>
<dbReference type="STRING" id="4432.A0A1U8B1A3"/>
<sequence>MALRVLALFLIVCLVGLHLPLGEAVWLNLRRSTTRCVSEVIQTNIDVSINYNVIGNNQSHDLPDINAKVTSPYGQIIYKDENATEGRFEFRTTAVGKYLVCFWLSNYHEEGGASINLDWKIGIAARDWDSVARKEKLKGVELELKKHEAIVESIHEKMLHLKSREAEMRMVSEKTNDRVEMFSIMSVGICVVVSVLQLWYLKRYFQKKRIIM</sequence>
<dbReference type="GO" id="GO:0006886">
    <property type="term" value="P:intracellular protein transport"/>
    <property type="evidence" value="ECO:0000318"/>
    <property type="project" value="GO_Central"/>
</dbReference>
<dbReference type="GO" id="GO:0005783">
    <property type="term" value="C:endoplasmic reticulum"/>
    <property type="evidence" value="ECO:0000318"/>
    <property type="project" value="GO_Central"/>
</dbReference>
<dbReference type="eggNOG" id="KOG1691">
    <property type="taxonomic scope" value="Eukaryota"/>
</dbReference>
<evidence type="ECO:0000313" key="9">
    <source>
        <dbReference type="RefSeq" id="XP_010272903.1"/>
    </source>
</evidence>
<evidence type="ECO:0000313" key="8">
    <source>
        <dbReference type="Proteomes" id="UP000189703"/>
    </source>
</evidence>
<accession>A0A1U8B1A3</accession>
<evidence type="ECO:0000256" key="6">
    <source>
        <dbReference type="ARBA" id="ARBA00023136"/>
    </source>
</evidence>
<evidence type="ECO:0000256" key="2">
    <source>
        <dbReference type="ARBA" id="ARBA00007104"/>
    </source>
</evidence>
<dbReference type="PROSITE" id="PS50866">
    <property type="entry name" value="GOLD"/>
    <property type="match status" value="1"/>
</dbReference>
<dbReference type="RefSeq" id="XP_010272903.1">
    <property type="nucleotide sequence ID" value="XM_010274601.1"/>
</dbReference>
<comment type="similarity">
    <text evidence="2 7">Belongs to the EMP24/GP25L family.</text>
</comment>
<evidence type="ECO:0000256" key="3">
    <source>
        <dbReference type="ARBA" id="ARBA00022692"/>
    </source>
</evidence>
<dbReference type="PANTHER" id="PTHR22811">
    <property type="entry name" value="TRANSMEMBRANE EMP24 DOMAIN-CONTAINING PROTEIN"/>
    <property type="match status" value="1"/>
</dbReference>
<dbReference type="InterPro" id="IPR009038">
    <property type="entry name" value="GOLD_dom"/>
</dbReference>
<dbReference type="OrthoDB" id="759142at2759"/>
<dbReference type="InterPro" id="IPR015720">
    <property type="entry name" value="Emp24-like"/>
</dbReference>
<comment type="subcellular location">
    <subcellularLocation>
        <location evidence="1 7">Membrane</location>
        <topology evidence="1 7">Single-pass type I membrane protein</topology>
    </subcellularLocation>
</comment>
<reference evidence="9" key="1">
    <citation type="submission" date="2025-08" db="UniProtKB">
        <authorList>
            <consortium name="RefSeq"/>
        </authorList>
    </citation>
    <scope>IDENTIFICATION</scope>
</reference>
<keyword evidence="8" id="KW-1185">Reference proteome</keyword>
<dbReference type="GO" id="GO:0006888">
    <property type="term" value="P:endoplasmic reticulum to Golgi vesicle-mediated transport"/>
    <property type="evidence" value="ECO:0000318"/>
    <property type="project" value="GO_Central"/>
</dbReference>
<keyword evidence="6" id="KW-0472">Membrane</keyword>
<dbReference type="Proteomes" id="UP000189703">
    <property type="component" value="Unplaced"/>
</dbReference>
<keyword evidence="4" id="KW-0732">Signal</keyword>
<gene>
    <name evidence="9" type="primary">LOC104608568</name>
</gene>
<dbReference type="GO" id="GO:0005793">
    <property type="term" value="C:endoplasmic reticulum-Golgi intermediate compartment"/>
    <property type="evidence" value="ECO:0000318"/>
    <property type="project" value="GO_Central"/>
</dbReference>
<dbReference type="Pfam" id="PF01105">
    <property type="entry name" value="EMP24_GP25L"/>
    <property type="match status" value="1"/>
</dbReference>
<evidence type="ECO:0000256" key="5">
    <source>
        <dbReference type="ARBA" id="ARBA00022989"/>
    </source>
</evidence>
<keyword evidence="5" id="KW-1133">Transmembrane helix</keyword>
<keyword evidence="3 7" id="KW-0812">Transmembrane</keyword>
<dbReference type="GeneID" id="104608568"/>
<dbReference type="GO" id="GO:0030134">
    <property type="term" value="C:COPII-coated ER to Golgi transport vesicle"/>
    <property type="evidence" value="ECO:0000318"/>
    <property type="project" value="GO_Central"/>
</dbReference>